<dbReference type="HOGENOM" id="CLU_027268_0_0_7"/>
<dbReference type="InParanoid" id="A0LJC9"/>
<dbReference type="STRING" id="335543.Sfum_1846"/>
<evidence type="ECO:0000256" key="3">
    <source>
        <dbReference type="ARBA" id="ARBA00023004"/>
    </source>
</evidence>
<evidence type="ECO:0000313" key="7">
    <source>
        <dbReference type="EMBL" id="ABK17531.1"/>
    </source>
</evidence>
<dbReference type="Gene3D" id="3.30.70.20">
    <property type="match status" value="1"/>
</dbReference>
<dbReference type="InterPro" id="IPR007202">
    <property type="entry name" value="4Fe-4S_dom"/>
</dbReference>
<dbReference type="InterPro" id="IPR009016">
    <property type="entry name" value="Fe_hydrogenase"/>
</dbReference>
<feature type="domain" description="4Fe-4S" evidence="6">
    <location>
        <begin position="353"/>
        <end position="419"/>
    </location>
</feature>
<evidence type="ECO:0000313" key="8">
    <source>
        <dbReference type="Proteomes" id="UP000001784"/>
    </source>
</evidence>
<dbReference type="InterPro" id="IPR004108">
    <property type="entry name" value="Fe_hydrogenase_lsu_C"/>
</dbReference>
<protein>
    <submittedName>
        <fullName evidence="7">Putative PAS/PAC sensor protein</fullName>
    </submittedName>
</protein>
<keyword evidence="1" id="KW-0004">4Fe-4S</keyword>
<dbReference type="RefSeq" id="WP_011698701.1">
    <property type="nucleotide sequence ID" value="NC_008554.1"/>
</dbReference>
<keyword evidence="2" id="KW-0479">Metal-binding</keyword>
<dbReference type="InterPro" id="IPR017900">
    <property type="entry name" value="4Fe4S_Fe_S_CS"/>
</dbReference>
<name>A0LJC9_SYNFM</name>
<dbReference type="PROSITE" id="PS51656">
    <property type="entry name" value="4FE4S"/>
    <property type="match status" value="1"/>
</dbReference>
<dbReference type="KEGG" id="sfu:Sfum_1846"/>
<evidence type="ECO:0000259" key="5">
    <source>
        <dbReference type="PROSITE" id="PS51379"/>
    </source>
</evidence>
<dbReference type="SUPFAM" id="SSF55785">
    <property type="entry name" value="PYP-like sensor domain (PAS domain)"/>
    <property type="match status" value="1"/>
</dbReference>
<dbReference type="InterPro" id="IPR017896">
    <property type="entry name" value="4Fe4S_Fe-S-bd"/>
</dbReference>
<dbReference type="GO" id="GO:0046872">
    <property type="term" value="F:metal ion binding"/>
    <property type="evidence" value="ECO:0007669"/>
    <property type="project" value="UniProtKB-KW"/>
</dbReference>
<dbReference type="Pfam" id="PF04060">
    <property type="entry name" value="FeS"/>
    <property type="match status" value="1"/>
</dbReference>
<dbReference type="InterPro" id="IPR035965">
    <property type="entry name" value="PAS-like_dom_sf"/>
</dbReference>
<proteinExistence type="predicted"/>
<dbReference type="SUPFAM" id="SSF53920">
    <property type="entry name" value="Fe-only hydrogenase"/>
    <property type="match status" value="1"/>
</dbReference>
<dbReference type="PROSITE" id="PS00198">
    <property type="entry name" value="4FE4S_FER_1"/>
    <property type="match status" value="1"/>
</dbReference>
<dbReference type="PANTHER" id="PTHR11615">
    <property type="entry name" value="NITRATE, FORMATE, IRON DEHYDROGENASE"/>
    <property type="match status" value="1"/>
</dbReference>
<sequence length="572" mass="63476">MNNHAPIIFTERTECQDCFKCIRECPVKAIKVENACAAVIPQLCVLCGHCVEVCPNGAKHVRDDLEQARQLLKEKDQVFASLAPSFVSEFPDIPPSAIIRALKKLGFAGVSETALGAERVSGSVAGQLRDKTPRVIISTACPVVVNYLGRYHPQYAECLSPYVSPVLAHCELLRETYGPSIGIVFFSPCIAKKGEADNNSQLLDIALTFEDMRHWLQLEQIAFQPGRGDEESFVPYSAQEGALYPIDGGMVAGVKAGCSVMEAECMSFSGIRNIQKAMADLSDMRLTHPIFLELLACEGGCVNGPKANRRKGTILKRSQIIQYARYPQEEIPRPPTAPVWGDALYPDPVPRPEYSDKILRQTLQAVGKYGPEDELNCGGCGYDNCREFARALIDCKAEKVMCVAYMRKLAQKKTNALMEKTPSAIVLVDEELKIIESNYNFAKIIGPDAENLYDEQPGLEGIFLHEIAPFYSLFKTVLEKGEDILNRDLRYKKSVLHIDIFSIEQYRVVCGIFQDITSPTMHKEAMIQKAQDVIKKNLATVQQIAYLLGENAAESEVILNSIIHSMTSPELE</sequence>
<feature type="domain" description="4Fe-4S ferredoxin-type" evidence="5">
    <location>
        <begin position="4"/>
        <end position="34"/>
    </location>
</feature>
<dbReference type="InterPro" id="IPR050340">
    <property type="entry name" value="Cytosolic_Fe-S_CAF"/>
</dbReference>
<reference evidence="7 8" key="1">
    <citation type="submission" date="2006-10" db="EMBL/GenBank/DDBJ databases">
        <title>Complete sequence of Syntrophobacter fumaroxidans MPOB.</title>
        <authorList>
            <consortium name="US DOE Joint Genome Institute"/>
            <person name="Copeland A."/>
            <person name="Lucas S."/>
            <person name="Lapidus A."/>
            <person name="Barry K."/>
            <person name="Detter J.C."/>
            <person name="Glavina del Rio T."/>
            <person name="Hammon N."/>
            <person name="Israni S."/>
            <person name="Pitluck S."/>
            <person name="Goltsman E.G."/>
            <person name="Martinez M."/>
            <person name="Schmutz J."/>
            <person name="Larimer F."/>
            <person name="Land M."/>
            <person name="Hauser L."/>
            <person name="Kyrpides N."/>
            <person name="Kim E."/>
            <person name="Boone D.R."/>
            <person name="Brockman F."/>
            <person name="Culley D."/>
            <person name="Ferry J."/>
            <person name="Gunsalus R."/>
            <person name="McInerney M.J."/>
            <person name="Morrison M."/>
            <person name="Plugge C."/>
            <person name="Rohlin L."/>
            <person name="Scholten J."/>
            <person name="Sieber J."/>
            <person name="Stams A.J.M."/>
            <person name="Worm P."/>
            <person name="Henstra A.M."/>
            <person name="Richardson P."/>
        </authorList>
    </citation>
    <scope>NUCLEOTIDE SEQUENCE [LARGE SCALE GENOMIC DNA]</scope>
    <source>
        <strain evidence="8">DSM 10017 / MPOB</strain>
    </source>
</reference>
<evidence type="ECO:0000256" key="4">
    <source>
        <dbReference type="ARBA" id="ARBA00023014"/>
    </source>
</evidence>
<dbReference type="Gene3D" id="1.10.15.40">
    <property type="entry name" value="Electron transport complex subunit B, putative Fe-S cluster"/>
    <property type="match status" value="1"/>
</dbReference>
<evidence type="ECO:0000256" key="2">
    <source>
        <dbReference type="ARBA" id="ARBA00022723"/>
    </source>
</evidence>
<dbReference type="EMBL" id="CP000478">
    <property type="protein sequence ID" value="ABK17531.1"/>
    <property type="molecule type" value="Genomic_DNA"/>
</dbReference>
<dbReference type="eggNOG" id="COG4624">
    <property type="taxonomic scope" value="Bacteria"/>
</dbReference>
<dbReference type="SUPFAM" id="SSF54862">
    <property type="entry name" value="4Fe-4S ferredoxins"/>
    <property type="match status" value="1"/>
</dbReference>
<dbReference type="Gene3D" id="3.40.950.10">
    <property type="entry name" value="Fe-only Hydrogenase (Larger Subunit), Chain L, domain 3"/>
    <property type="match status" value="1"/>
</dbReference>
<dbReference type="Proteomes" id="UP000001784">
    <property type="component" value="Chromosome"/>
</dbReference>
<dbReference type="Pfam" id="PF02906">
    <property type="entry name" value="Fe_hyd_lg_C"/>
    <property type="match status" value="1"/>
</dbReference>
<dbReference type="AlphaFoldDB" id="A0LJC9"/>
<evidence type="ECO:0000259" key="6">
    <source>
        <dbReference type="PROSITE" id="PS51656"/>
    </source>
</evidence>
<dbReference type="PROSITE" id="PS51379">
    <property type="entry name" value="4FE4S_FER_2"/>
    <property type="match status" value="2"/>
</dbReference>
<evidence type="ECO:0000256" key="1">
    <source>
        <dbReference type="ARBA" id="ARBA00022485"/>
    </source>
</evidence>
<accession>A0LJC9</accession>
<dbReference type="Pfam" id="PF00037">
    <property type="entry name" value="Fer4"/>
    <property type="match status" value="1"/>
</dbReference>
<dbReference type="GO" id="GO:0051539">
    <property type="term" value="F:4 iron, 4 sulfur cluster binding"/>
    <property type="evidence" value="ECO:0007669"/>
    <property type="project" value="UniProtKB-KW"/>
</dbReference>
<dbReference type="OrthoDB" id="9810782at2"/>
<organism evidence="7 8">
    <name type="scientific">Syntrophobacter fumaroxidans (strain DSM 10017 / MPOB)</name>
    <dbReference type="NCBI Taxonomy" id="335543"/>
    <lineage>
        <taxon>Bacteria</taxon>
        <taxon>Pseudomonadati</taxon>
        <taxon>Thermodesulfobacteriota</taxon>
        <taxon>Syntrophobacteria</taxon>
        <taxon>Syntrophobacterales</taxon>
        <taxon>Syntrophobacteraceae</taxon>
        <taxon>Syntrophobacter</taxon>
    </lineage>
</organism>
<dbReference type="eggNOG" id="COG2221">
    <property type="taxonomic scope" value="Bacteria"/>
</dbReference>
<feature type="domain" description="4Fe-4S ferredoxin-type" evidence="5">
    <location>
        <begin position="35"/>
        <end position="64"/>
    </location>
</feature>
<keyword evidence="4" id="KW-0411">Iron-sulfur</keyword>
<gene>
    <name evidence="7" type="ordered locus">Sfum_1846</name>
</gene>
<keyword evidence="8" id="KW-1185">Reference proteome</keyword>
<keyword evidence="3" id="KW-0408">Iron</keyword>